<name>A0A345Y8M1_9NEIS</name>
<keyword evidence="3" id="KW-0949">S-adenosyl-L-methionine</keyword>
<proteinExistence type="predicted"/>
<dbReference type="Gene3D" id="3.40.50.150">
    <property type="entry name" value="Vaccinia Virus protein VP39"/>
    <property type="match status" value="1"/>
</dbReference>
<keyword evidence="4" id="KW-0472">Membrane</keyword>
<dbReference type="KEGG" id="ccah:DWG20_12995"/>
<dbReference type="Proteomes" id="UP000254537">
    <property type="component" value="Chromosome"/>
</dbReference>
<evidence type="ECO:0000256" key="2">
    <source>
        <dbReference type="ARBA" id="ARBA00022679"/>
    </source>
</evidence>
<dbReference type="PANTHER" id="PTHR13610:SF9">
    <property type="entry name" value="FI06469P"/>
    <property type="match status" value="1"/>
</dbReference>
<reference evidence="5 6" key="1">
    <citation type="submission" date="2018-07" db="EMBL/GenBank/DDBJ databases">
        <title>Crenobacter cavernae sp. nov., isolated from a karst cave.</title>
        <authorList>
            <person name="Zhu H."/>
        </authorList>
    </citation>
    <scope>NUCLEOTIDE SEQUENCE [LARGE SCALE GENOMIC DNA]</scope>
    <source>
        <strain evidence="5 6">K1W11S-77</strain>
    </source>
</reference>
<dbReference type="PROSITE" id="PS51318">
    <property type="entry name" value="TAT"/>
    <property type="match status" value="1"/>
</dbReference>
<dbReference type="PANTHER" id="PTHR13610">
    <property type="entry name" value="METHYLTRANSFERASE DOMAIN-CONTAINING PROTEIN"/>
    <property type="match status" value="1"/>
</dbReference>
<evidence type="ECO:0000256" key="3">
    <source>
        <dbReference type="ARBA" id="ARBA00022691"/>
    </source>
</evidence>
<organism evidence="5 6">
    <name type="scientific">Crenobacter cavernae</name>
    <dbReference type="NCBI Taxonomy" id="2290923"/>
    <lineage>
        <taxon>Bacteria</taxon>
        <taxon>Pseudomonadati</taxon>
        <taxon>Pseudomonadota</taxon>
        <taxon>Betaproteobacteria</taxon>
        <taxon>Neisseriales</taxon>
        <taxon>Neisseriaceae</taxon>
        <taxon>Crenobacter</taxon>
    </lineage>
</organism>
<dbReference type="RefSeq" id="WP_115434201.1">
    <property type="nucleotide sequence ID" value="NZ_CP031337.1"/>
</dbReference>
<sequence>MLRLLRHALIQLAAGVLAWLWVAPLAAPAAWALLAAGFAFGFALVSRVPSPGRWLHLAFWPLASLALSAGLPPWAYLVALIVTVGLGRNALYERVPLYRSNQRVAERLAELLPQGATLLEAGCGDARLALTLSRLRPDLVITGVENAWLTWSWAKWRWLYAGRPANVTIRFGSLWRERWGGYQAVYVFLSPAPMPRVWQQFRQDAAPGALLISNSFTVPGVPADQTLPLGGPRQQALYLWRHPHGAC</sequence>
<dbReference type="InterPro" id="IPR026170">
    <property type="entry name" value="FAM173A/B"/>
</dbReference>
<dbReference type="InterPro" id="IPR006311">
    <property type="entry name" value="TAT_signal"/>
</dbReference>
<gene>
    <name evidence="5" type="ORF">DWG20_12995</name>
</gene>
<dbReference type="OrthoDB" id="5611641at2"/>
<dbReference type="SUPFAM" id="SSF53335">
    <property type="entry name" value="S-adenosyl-L-methionine-dependent methyltransferases"/>
    <property type="match status" value="1"/>
</dbReference>
<evidence type="ECO:0000313" key="6">
    <source>
        <dbReference type="Proteomes" id="UP000254537"/>
    </source>
</evidence>
<keyword evidence="4" id="KW-1133">Transmembrane helix</keyword>
<evidence type="ECO:0000313" key="5">
    <source>
        <dbReference type="EMBL" id="AXK40273.1"/>
    </source>
</evidence>
<dbReference type="GO" id="GO:0032259">
    <property type="term" value="P:methylation"/>
    <property type="evidence" value="ECO:0007669"/>
    <property type="project" value="UniProtKB-KW"/>
</dbReference>
<dbReference type="EMBL" id="CP031337">
    <property type="protein sequence ID" value="AXK40273.1"/>
    <property type="molecule type" value="Genomic_DNA"/>
</dbReference>
<evidence type="ECO:0000256" key="1">
    <source>
        <dbReference type="ARBA" id="ARBA00022603"/>
    </source>
</evidence>
<keyword evidence="1 5" id="KW-0489">Methyltransferase</keyword>
<dbReference type="AlphaFoldDB" id="A0A345Y8M1"/>
<keyword evidence="2 5" id="KW-0808">Transferase</keyword>
<dbReference type="GO" id="GO:0016279">
    <property type="term" value="F:protein-lysine N-methyltransferase activity"/>
    <property type="evidence" value="ECO:0007669"/>
    <property type="project" value="InterPro"/>
</dbReference>
<feature type="transmembrane region" description="Helical" evidence="4">
    <location>
        <begin position="59"/>
        <end position="86"/>
    </location>
</feature>
<dbReference type="InterPro" id="IPR029063">
    <property type="entry name" value="SAM-dependent_MTases_sf"/>
</dbReference>
<keyword evidence="4" id="KW-0812">Transmembrane</keyword>
<protein>
    <submittedName>
        <fullName evidence="5">SAM-dependent methyltransferase</fullName>
    </submittedName>
</protein>
<evidence type="ECO:0000256" key="4">
    <source>
        <dbReference type="SAM" id="Phobius"/>
    </source>
</evidence>
<accession>A0A345Y8M1</accession>